<comment type="caution">
    <text evidence="9">The sequence shown here is derived from an EMBL/GenBank/DDBJ whole genome shotgun (WGS) entry which is preliminary data.</text>
</comment>
<evidence type="ECO:0000313" key="9">
    <source>
        <dbReference type="EMBL" id="SAK61048.1"/>
    </source>
</evidence>
<name>A0A158ASX7_9BURK</name>
<feature type="transmembrane region" description="Helical" evidence="7">
    <location>
        <begin position="242"/>
        <end position="265"/>
    </location>
</feature>
<feature type="transmembrane region" description="Helical" evidence="7">
    <location>
        <begin position="138"/>
        <end position="159"/>
    </location>
</feature>
<evidence type="ECO:0000256" key="6">
    <source>
        <dbReference type="ARBA" id="ARBA00023136"/>
    </source>
</evidence>
<sequence length="405" mass="42016">MKAVSAAPQSPLAFLAVALAFAINMMGTTLPTAIYRYYQQQYGFTPTVITVIYASYAIGVLGALLLIGNWSDQLGRRRMLLAGLCVSAASALTFVFSDGLALLMLGRLLSGISAGIFTGTATVAVIELAPPAWRGKATFAATASNMLGLGFGPLLSGILVELFPRPMQFPYMVHLALIVIAAIAVFRVPETAAIPARVKLGVQKLSLPAEVRAAFILAALAGFAGFVVVGFFAAVAPQLMRVVLGLHSGIVIGSIVFLLFACSALGQIVQTLIAARWRQATGCIGLVLGLVWVGLCVPERSLGALLLGTVVAGIGQGISFRAGLGEIASAAPAHRRAEVTSSFFVVLYVAISLPVIGLGIAVQFAGIERATLLFAGLTIALVLIALLLLMLGQMNRKPGAAPIGD</sequence>
<evidence type="ECO:0000256" key="5">
    <source>
        <dbReference type="ARBA" id="ARBA00022989"/>
    </source>
</evidence>
<dbReference type="GO" id="GO:0022857">
    <property type="term" value="F:transmembrane transporter activity"/>
    <property type="evidence" value="ECO:0007669"/>
    <property type="project" value="InterPro"/>
</dbReference>
<accession>A0A158ASX7</accession>
<dbReference type="EMBL" id="FCOB02000009">
    <property type="protein sequence ID" value="SAK61048.1"/>
    <property type="molecule type" value="Genomic_DNA"/>
</dbReference>
<dbReference type="InterPro" id="IPR011701">
    <property type="entry name" value="MFS"/>
</dbReference>
<evidence type="ECO:0000256" key="1">
    <source>
        <dbReference type="ARBA" id="ARBA00004651"/>
    </source>
</evidence>
<evidence type="ECO:0000313" key="10">
    <source>
        <dbReference type="Proteomes" id="UP000054978"/>
    </source>
</evidence>
<keyword evidence="2" id="KW-0813">Transport</keyword>
<protein>
    <submittedName>
        <fullName evidence="9">EmrB/QacA family drug resistance transporter</fullName>
    </submittedName>
</protein>
<feature type="transmembrane region" description="Helical" evidence="7">
    <location>
        <begin position="108"/>
        <end position="126"/>
    </location>
</feature>
<keyword evidence="6 7" id="KW-0472">Membrane</keyword>
<dbReference type="InterPro" id="IPR005829">
    <property type="entry name" value="Sugar_transporter_CS"/>
</dbReference>
<feature type="transmembrane region" description="Helical" evidence="7">
    <location>
        <begin position="372"/>
        <end position="391"/>
    </location>
</feature>
<feature type="transmembrane region" description="Helical" evidence="7">
    <location>
        <begin position="213"/>
        <end position="236"/>
    </location>
</feature>
<keyword evidence="3" id="KW-1003">Cell membrane</keyword>
<organism evidence="9 10">
    <name type="scientific">Caballeronia ptereochthonis</name>
    <dbReference type="NCBI Taxonomy" id="1777144"/>
    <lineage>
        <taxon>Bacteria</taxon>
        <taxon>Pseudomonadati</taxon>
        <taxon>Pseudomonadota</taxon>
        <taxon>Betaproteobacteria</taxon>
        <taxon>Burkholderiales</taxon>
        <taxon>Burkholderiaceae</taxon>
        <taxon>Caballeronia</taxon>
    </lineage>
</organism>
<gene>
    <name evidence="9" type="ORF">AWB83_02321</name>
</gene>
<dbReference type="InterPro" id="IPR036259">
    <property type="entry name" value="MFS_trans_sf"/>
</dbReference>
<dbReference type="PROSITE" id="PS00216">
    <property type="entry name" value="SUGAR_TRANSPORT_1"/>
    <property type="match status" value="1"/>
</dbReference>
<evidence type="ECO:0000256" key="7">
    <source>
        <dbReference type="SAM" id="Phobius"/>
    </source>
</evidence>
<keyword evidence="4 7" id="KW-0812">Transmembrane</keyword>
<dbReference type="PANTHER" id="PTHR23517:SF13">
    <property type="entry name" value="MAJOR FACILITATOR SUPERFAMILY MFS_1"/>
    <property type="match status" value="1"/>
</dbReference>
<feature type="transmembrane region" description="Helical" evidence="7">
    <location>
        <begin position="277"/>
        <end position="295"/>
    </location>
</feature>
<comment type="subcellular location">
    <subcellularLocation>
        <location evidence="1">Cell membrane</location>
        <topology evidence="1">Multi-pass membrane protein</topology>
    </subcellularLocation>
</comment>
<proteinExistence type="predicted"/>
<dbReference type="RefSeq" id="WP_087045403.1">
    <property type="nucleotide sequence ID" value="NZ_FCOB02000009.1"/>
</dbReference>
<dbReference type="Proteomes" id="UP000054978">
    <property type="component" value="Unassembled WGS sequence"/>
</dbReference>
<evidence type="ECO:0000256" key="2">
    <source>
        <dbReference type="ARBA" id="ARBA00022448"/>
    </source>
</evidence>
<dbReference type="InterPro" id="IPR020846">
    <property type="entry name" value="MFS_dom"/>
</dbReference>
<feature type="transmembrane region" description="Helical" evidence="7">
    <location>
        <begin position="47"/>
        <end position="67"/>
    </location>
</feature>
<feature type="transmembrane region" description="Helical" evidence="7">
    <location>
        <begin position="79"/>
        <end position="96"/>
    </location>
</feature>
<dbReference type="PANTHER" id="PTHR23517">
    <property type="entry name" value="RESISTANCE PROTEIN MDTM, PUTATIVE-RELATED-RELATED"/>
    <property type="match status" value="1"/>
</dbReference>
<dbReference type="STRING" id="1777144.AWB83_02321"/>
<evidence type="ECO:0000256" key="3">
    <source>
        <dbReference type="ARBA" id="ARBA00022475"/>
    </source>
</evidence>
<feature type="transmembrane region" description="Helical" evidence="7">
    <location>
        <begin position="171"/>
        <end position="189"/>
    </location>
</feature>
<dbReference type="AlphaFoldDB" id="A0A158ASX7"/>
<evidence type="ECO:0000259" key="8">
    <source>
        <dbReference type="PROSITE" id="PS50850"/>
    </source>
</evidence>
<dbReference type="OrthoDB" id="9810492at2"/>
<dbReference type="SUPFAM" id="SSF103473">
    <property type="entry name" value="MFS general substrate transporter"/>
    <property type="match status" value="1"/>
</dbReference>
<dbReference type="Gene3D" id="1.20.1250.20">
    <property type="entry name" value="MFS general substrate transporter like domains"/>
    <property type="match status" value="1"/>
</dbReference>
<dbReference type="GO" id="GO:0005886">
    <property type="term" value="C:plasma membrane"/>
    <property type="evidence" value="ECO:0007669"/>
    <property type="project" value="UniProtKB-SubCell"/>
</dbReference>
<feature type="domain" description="Major facilitator superfamily (MFS) profile" evidence="8">
    <location>
        <begin position="13"/>
        <end position="393"/>
    </location>
</feature>
<feature type="transmembrane region" description="Helical" evidence="7">
    <location>
        <begin position="301"/>
        <end position="322"/>
    </location>
</feature>
<keyword evidence="5 7" id="KW-1133">Transmembrane helix</keyword>
<keyword evidence="10" id="KW-1185">Reference proteome</keyword>
<evidence type="ECO:0000256" key="4">
    <source>
        <dbReference type="ARBA" id="ARBA00022692"/>
    </source>
</evidence>
<reference evidence="9" key="1">
    <citation type="submission" date="2016-01" db="EMBL/GenBank/DDBJ databases">
        <authorList>
            <person name="Peeters C."/>
        </authorList>
    </citation>
    <scope>NUCLEOTIDE SEQUENCE [LARGE SCALE GENOMIC DNA]</scope>
    <source>
        <strain evidence="9">LMG 29326</strain>
    </source>
</reference>
<dbReference type="InterPro" id="IPR050171">
    <property type="entry name" value="MFS_Transporters"/>
</dbReference>
<dbReference type="PROSITE" id="PS50850">
    <property type="entry name" value="MFS"/>
    <property type="match status" value="1"/>
</dbReference>
<dbReference type="Pfam" id="PF07690">
    <property type="entry name" value="MFS_1"/>
    <property type="match status" value="1"/>
</dbReference>
<feature type="transmembrane region" description="Helical" evidence="7">
    <location>
        <begin position="343"/>
        <end position="366"/>
    </location>
</feature>